<dbReference type="EMBL" id="MU273705">
    <property type="protein sequence ID" value="KAI0029018.1"/>
    <property type="molecule type" value="Genomic_DNA"/>
</dbReference>
<name>A0ACB8QBF0_9AGAM</name>
<comment type="caution">
    <text evidence="1">The sequence shown here is derived from an EMBL/GenBank/DDBJ whole genome shotgun (WGS) entry which is preliminary data.</text>
</comment>
<keyword evidence="2" id="KW-1185">Reference proteome</keyword>
<evidence type="ECO:0000313" key="1">
    <source>
        <dbReference type="EMBL" id="KAI0029018.1"/>
    </source>
</evidence>
<organism evidence="1 2">
    <name type="scientific">Vararia minispora EC-137</name>
    <dbReference type="NCBI Taxonomy" id="1314806"/>
    <lineage>
        <taxon>Eukaryota</taxon>
        <taxon>Fungi</taxon>
        <taxon>Dikarya</taxon>
        <taxon>Basidiomycota</taxon>
        <taxon>Agaricomycotina</taxon>
        <taxon>Agaricomycetes</taxon>
        <taxon>Russulales</taxon>
        <taxon>Lachnocladiaceae</taxon>
        <taxon>Vararia</taxon>
    </lineage>
</organism>
<evidence type="ECO:0000313" key="2">
    <source>
        <dbReference type="Proteomes" id="UP000814128"/>
    </source>
</evidence>
<reference evidence="1" key="2">
    <citation type="journal article" date="2022" name="New Phytol.">
        <title>Evolutionary transition to the ectomycorrhizal habit in the genomes of a hyperdiverse lineage of mushroom-forming fungi.</title>
        <authorList>
            <person name="Looney B."/>
            <person name="Miyauchi S."/>
            <person name="Morin E."/>
            <person name="Drula E."/>
            <person name="Courty P.E."/>
            <person name="Kohler A."/>
            <person name="Kuo A."/>
            <person name="LaButti K."/>
            <person name="Pangilinan J."/>
            <person name="Lipzen A."/>
            <person name="Riley R."/>
            <person name="Andreopoulos W."/>
            <person name="He G."/>
            <person name="Johnson J."/>
            <person name="Nolan M."/>
            <person name="Tritt A."/>
            <person name="Barry K.W."/>
            <person name="Grigoriev I.V."/>
            <person name="Nagy L.G."/>
            <person name="Hibbett D."/>
            <person name="Henrissat B."/>
            <person name="Matheny P.B."/>
            <person name="Labbe J."/>
            <person name="Martin F.M."/>
        </authorList>
    </citation>
    <scope>NUCLEOTIDE SEQUENCE</scope>
    <source>
        <strain evidence="1">EC-137</strain>
    </source>
</reference>
<proteinExistence type="predicted"/>
<gene>
    <name evidence="1" type="ORF">K488DRAFT_73316</name>
</gene>
<protein>
    <submittedName>
        <fullName evidence="1">NAD-P-binding protein</fullName>
    </submittedName>
</protein>
<accession>A0ACB8QBF0</accession>
<dbReference type="Proteomes" id="UP000814128">
    <property type="component" value="Unassembled WGS sequence"/>
</dbReference>
<reference evidence="1" key="1">
    <citation type="submission" date="2021-02" db="EMBL/GenBank/DDBJ databases">
        <authorList>
            <consortium name="DOE Joint Genome Institute"/>
            <person name="Ahrendt S."/>
            <person name="Looney B.P."/>
            <person name="Miyauchi S."/>
            <person name="Morin E."/>
            <person name="Drula E."/>
            <person name="Courty P.E."/>
            <person name="Chicoki N."/>
            <person name="Fauchery L."/>
            <person name="Kohler A."/>
            <person name="Kuo A."/>
            <person name="Labutti K."/>
            <person name="Pangilinan J."/>
            <person name="Lipzen A."/>
            <person name="Riley R."/>
            <person name="Andreopoulos W."/>
            <person name="He G."/>
            <person name="Johnson J."/>
            <person name="Barry K.W."/>
            <person name="Grigoriev I.V."/>
            <person name="Nagy L."/>
            <person name="Hibbett D."/>
            <person name="Henrissat B."/>
            <person name="Matheny P.B."/>
            <person name="Labbe J."/>
            <person name="Martin F."/>
        </authorList>
    </citation>
    <scope>NUCLEOTIDE SEQUENCE</scope>
    <source>
        <strain evidence="1">EC-137</strain>
    </source>
</reference>
<sequence length="252" mass="27551">MSSRPLFVVLGLGDGSGTGSAAARVFSQAGYRIALIARSGRDTAQKLADELNNTGGEAAAFPVSAYNYATVHDVFGNIDRHWPNAQLRAALFNAGHGVWKGFLDVTEEDIDAGVDVNIRAAYSFSREVILRQKELPLNDKGKRGTLLFTGATASLRGNVTTSGFAPGKSALRILSQSLAKEFDKQNIHVAHSIIDGQISTARQRNLHGEEWSSNPDNKLLPESIAQSYLYLVDQDRSAWTWELDLRPAHEKW</sequence>